<proteinExistence type="predicted"/>
<evidence type="ECO:0000313" key="1">
    <source>
        <dbReference type="EMBL" id="JAD43168.1"/>
    </source>
</evidence>
<organism evidence="1">
    <name type="scientific">Arundo donax</name>
    <name type="common">Giant reed</name>
    <name type="synonym">Donax arundinaceus</name>
    <dbReference type="NCBI Taxonomy" id="35708"/>
    <lineage>
        <taxon>Eukaryota</taxon>
        <taxon>Viridiplantae</taxon>
        <taxon>Streptophyta</taxon>
        <taxon>Embryophyta</taxon>
        <taxon>Tracheophyta</taxon>
        <taxon>Spermatophyta</taxon>
        <taxon>Magnoliopsida</taxon>
        <taxon>Liliopsida</taxon>
        <taxon>Poales</taxon>
        <taxon>Poaceae</taxon>
        <taxon>PACMAD clade</taxon>
        <taxon>Arundinoideae</taxon>
        <taxon>Arundineae</taxon>
        <taxon>Arundo</taxon>
    </lineage>
</organism>
<dbReference type="AlphaFoldDB" id="A0A0A8ZZQ3"/>
<protein>
    <submittedName>
        <fullName evidence="1">Uncharacterized protein</fullName>
    </submittedName>
</protein>
<accession>A0A0A8ZZQ3</accession>
<name>A0A0A8ZZQ3_ARUDO</name>
<dbReference type="EMBL" id="GBRH01254727">
    <property type="protein sequence ID" value="JAD43168.1"/>
    <property type="molecule type" value="Transcribed_RNA"/>
</dbReference>
<sequence>MLTEYSRSIGVALNTLEARVRRGRLGCVTGLRTGSRA</sequence>
<reference evidence="1" key="1">
    <citation type="submission" date="2014-09" db="EMBL/GenBank/DDBJ databases">
        <authorList>
            <person name="Magalhaes I.L.F."/>
            <person name="Oliveira U."/>
            <person name="Santos F.R."/>
            <person name="Vidigal T.H.D.A."/>
            <person name="Brescovit A.D."/>
            <person name="Santos A.J."/>
        </authorList>
    </citation>
    <scope>NUCLEOTIDE SEQUENCE</scope>
    <source>
        <tissue evidence="1">Shoot tissue taken approximately 20 cm above the soil surface</tissue>
    </source>
</reference>
<reference evidence="1" key="2">
    <citation type="journal article" date="2015" name="Data Brief">
        <title>Shoot transcriptome of the giant reed, Arundo donax.</title>
        <authorList>
            <person name="Barrero R.A."/>
            <person name="Guerrero F.D."/>
            <person name="Moolhuijzen P."/>
            <person name="Goolsby J.A."/>
            <person name="Tidwell J."/>
            <person name="Bellgard S.E."/>
            <person name="Bellgard M.I."/>
        </authorList>
    </citation>
    <scope>NUCLEOTIDE SEQUENCE</scope>
    <source>
        <tissue evidence="1">Shoot tissue taken approximately 20 cm above the soil surface</tissue>
    </source>
</reference>